<accession>A0AAV4Q8W5</accession>
<name>A0AAV4Q8W5_CAEEX</name>
<protein>
    <submittedName>
        <fullName evidence="2">Uncharacterized protein</fullName>
    </submittedName>
</protein>
<dbReference type="AlphaFoldDB" id="A0AAV4Q8W5"/>
<comment type="caution">
    <text evidence="2">The sequence shown here is derived from an EMBL/GenBank/DDBJ whole genome shotgun (WGS) entry which is preliminary data.</text>
</comment>
<dbReference type="EMBL" id="BPLR01005718">
    <property type="protein sequence ID" value="GIY04511.1"/>
    <property type="molecule type" value="Genomic_DNA"/>
</dbReference>
<dbReference type="Proteomes" id="UP001054945">
    <property type="component" value="Unassembled WGS sequence"/>
</dbReference>
<proteinExistence type="predicted"/>
<feature type="region of interest" description="Disordered" evidence="1">
    <location>
        <begin position="59"/>
        <end position="85"/>
    </location>
</feature>
<evidence type="ECO:0000313" key="3">
    <source>
        <dbReference type="Proteomes" id="UP001054945"/>
    </source>
</evidence>
<evidence type="ECO:0000313" key="2">
    <source>
        <dbReference type="EMBL" id="GIY04511.1"/>
    </source>
</evidence>
<organism evidence="2 3">
    <name type="scientific">Caerostris extrusa</name>
    <name type="common">Bark spider</name>
    <name type="synonym">Caerostris bankana</name>
    <dbReference type="NCBI Taxonomy" id="172846"/>
    <lineage>
        <taxon>Eukaryota</taxon>
        <taxon>Metazoa</taxon>
        <taxon>Ecdysozoa</taxon>
        <taxon>Arthropoda</taxon>
        <taxon>Chelicerata</taxon>
        <taxon>Arachnida</taxon>
        <taxon>Araneae</taxon>
        <taxon>Araneomorphae</taxon>
        <taxon>Entelegynae</taxon>
        <taxon>Araneoidea</taxon>
        <taxon>Araneidae</taxon>
        <taxon>Caerostris</taxon>
    </lineage>
</organism>
<sequence length="123" mass="14077">MTLLNISFNGPSISLELQTPRTLLLLLNQALERRDQDGKAKRRILLDVYANDNRDGLDFPLHGWPHDSSSRDNRCPKRGLRRQEGKAKRGILLDVYAKDNRDGLEDRFASMVLCCLHDFPVFG</sequence>
<gene>
    <name evidence="2" type="ORF">CEXT_598221</name>
</gene>
<feature type="compositionally biased region" description="Basic and acidic residues" evidence="1">
    <location>
        <begin position="64"/>
        <end position="85"/>
    </location>
</feature>
<evidence type="ECO:0000256" key="1">
    <source>
        <dbReference type="SAM" id="MobiDB-lite"/>
    </source>
</evidence>
<reference evidence="2 3" key="1">
    <citation type="submission" date="2021-06" db="EMBL/GenBank/DDBJ databases">
        <title>Caerostris extrusa draft genome.</title>
        <authorList>
            <person name="Kono N."/>
            <person name="Arakawa K."/>
        </authorList>
    </citation>
    <scope>NUCLEOTIDE SEQUENCE [LARGE SCALE GENOMIC DNA]</scope>
</reference>
<keyword evidence="3" id="KW-1185">Reference proteome</keyword>